<evidence type="ECO:0000313" key="5">
    <source>
        <dbReference type="Proteomes" id="UP000216779"/>
    </source>
</evidence>
<dbReference type="GO" id="GO:0005829">
    <property type="term" value="C:cytosol"/>
    <property type="evidence" value="ECO:0007669"/>
    <property type="project" value="TreeGrafter"/>
</dbReference>
<reference evidence="4 5" key="1">
    <citation type="submission" date="2017-03" db="EMBL/GenBank/DDBJ databases">
        <title>Lifting the veil on microbial sulfur biogeochemistry in mining wastewaters.</title>
        <authorList>
            <person name="Kantor R.S."/>
            <person name="Colenbrander Nelson T."/>
            <person name="Marshall S."/>
            <person name="Bennett D."/>
            <person name="Apte S."/>
            <person name="Camacho D."/>
            <person name="Thomas B.C."/>
            <person name="Warren L.A."/>
            <person name="Banfield J.F."/>
        </authorList>
    </citation>
    <scope>NUCLEOTIDE SEQUENCE [LARGE SCALE GENOMIC DNA]</scope>
    <source>
        <strain evidence="4">21-59-9</strain>
    </source>
</reference>
<evidence type="ECO:0000259" key="3">
    <source>
        <dbReference type="Pfam" id="PF02885"/>
    </source>
</evidence>
<proteinExistence type="predicted"/>
<evidence type="ECO:0000313" key="4">
    <source>
        <dbReference type="EMBL" id="OYV82920.1"/>
    </source>
</evidence>
<organism evidence="4 5">
    <name type="scientific">Acidithiobacillus ferrivorans</name>
    <dbReference type="NCBI Taxonomy" id="160808"/>
    <lineage>
        <taxon>Bacteria</taxon>
        <taxon>Pseudomonadati</taxon>
        <taxon>Pseudomonadota</taxon>
        <taxon>Acidithiobacillia</taxon>
        <taxon>Acidithiobacillales</taxon>
        <taxon>Acidithiobacillaceae</taxon>
        <taxon>Acidithiobacillus</taxon>
    </lineage>
</organism>
<dbReference type="InterPro" id="IPR036320">
    <property type="entry name" value="Glycosyl_Trfase_fam3_N_dom_sf"/>
</dbReference>
<keyword evidence="4" id="KW-0238">DNA-binding</keyword>
<dbReference type="InterPro" id="IPR005940">
    <property type="entry name" value="Anthranilate_Pribosyl_Tfrase"/>
</dbReference>
<protein>
    <submittedName>
        <fullName evidence="4">DNA-binding protein YbiB</fullName>
    </submittedName>
</protein>
<comment type="caution">
    <text evidence="4">The sequence shown here is derived from an EMBL/GenBank/DDBJ whole genome shotgun (WGS) entry which is preliminary data.</text>
</comment>
<feature type="domain" description="Glycosyl transferase family 3 N-terminal" evidence="3">
    <location>
        <begin position="32"/>
        <end position="90"/>
    </location>
</feature>
<name>A0A257TDV7_9PROT</name>
<dbReference type="PANTHER" id="PTHR43285">
    <property type="entry name" value="ANTHRANILATE PHOSPHORIBOSYLTRANSFERASE"/>
    <property type="match status" value="1"/>
</dbReference>
<sequence length="363" mass="38883">MRLLQTGNPRHHPPYAPGGLMRAPTLNLPQLVGRVARGREHAEDLSLEEAQTLFAAWLAGTLPDLSAGALWTAYRIKGESVDELRGFVRASEASLRPVVLDSACQPVILPSYNGTRRGANLLPLLACILARCGVPVLLHGLHASSMESAMTLSDHDPSGRVGTARIFTAFGLPIAQDNVQAGTQLRQQGLSYLPVEQLCPGLGRMLRLRQQLGVRSSVHTVVKLMNPFRTPAVHCAGVTHPPYLALLQAFFTATGRSALCLRGTEGEPFANPKRRPDLHTCLAGECTLWVAKDDKPLLQIPALPDDQGVSATCRFMAQVLAGHAPLPPALADQAICLLCLSGRCADVDSARAHLSQTLSHDAA</sequence>
<dbReference type="Gene3D" id="1.20.970.10">
    <property type="entry name" value="Transferase, Pyrimidine Nucleoside Phosphorylase, Chain C"/>
    <property type="match status" value="1"/>
</dbReference>
<keyword evidence="1" id="KW-0328">Glycosyltransferase</keyword>
<dbReference type="SUPFAM" id="SSF52418">
    <property type="entry name" value="Nucleoside phosphorylase/phosphoribosyltransferase catalytic domain"/>
    <property type="match status" value="1"/>
</dbReference>
<dbReference type="GO" id="GO:0000162">
    <property type="term" value="P:L-tryptophan biosynthetic process"/>
    <property type="evidence" value="ECO:0007669"/>
    <property type="project" value="InterPro"/>
</dbReference>
<dbReference type="NCBIfam" id="NF006005">
    <property type="entry name" value="PRK08136.1"/>
    <property type="match status" value="1"/>
</dbReference>
<accession>A0A257TDV7</accession>
<dbReference type="PANTHER" id="PTHR43285:SF4">
    <property type="entry name" value="TRANSFERASE"/>
    <property type="match status" value="1"/>
</dbReference>
<dbReference type="Proteomes" id="UP000216779">
    <property type="component" value="Unassembled WGS sequence"/>
</dbReference>
<dbReference type="InterPro" id="IPR017459">
    <property type="entry name" value="Glycosyl_Trfase_fam3_N_dom"/>
</dbReference>
<keyword evidence="2" id="KW-0808">Transferase</keyword>
<dbReference type="EMBL" id="NCBC01000003">
    <property type="protein sequence ID" value="OYV82920.1"/>
    <property type="molecule type" value="Genomic_DNA"/>
</dbReference>
<dbReference type="SUPFAM" id="SSF47648">
    <property type="entry name" value="Nucleoside phosphorylase/phosphoribosyltransferase N-terminal domain"/>
    <property type="match status" value="1"/>
</dbReference>
<dbReference type="Gene3D" id="3.40.1030.10">
    <property type="entry name" value="Nucleoside phosphorylase/phosphoribosyltransferase catalytic domain"/>
    <property type="match status" value="1"/>
</dbReference>
<dbReference type="GO" id="GO:0004048">
    <property type="term" value="F:anthranilate phosphoribosyltransferase activity"/>
    <property type="evidence" value="ECO:0007669"/>
    <property type="project" value="InterPro"/>
</dbReference>
<evidence type="ECO:0000256" key="1">
    <source>
        <dbReference type="ARBA" id="ARBA00022676"/>
    </source>
</evidence>
<gene>
    <name evidence="4" type="ORF">B7Z70_00295</name>
</gene>
<evidence type="ECO:0000256" key="2">
    <source>
        <dbReference type="ARBA" id="ARBA00022679"/>
    </source>
</evidence>
<dbReference type="AlphaFoldDB" id="A0A257TDV7"/>
<dbReference type="InterPro" id="IPR035902">
    <property type="entry name" value="Nuc_phospho_transferase"/>
</dbReference>
<dbReference type="GO" id="GO:0003677">
    <property type="term" value="F:DNA binding"/>
    <property type="evidence" value="ECO:0007669"/>
    <property type="project" value="UniProtKB-KW"/>
</dbReference>
<dbReference type="Pfam" id="PF02885">
    <property type="entry name" value="Glycos_trans_3N"/>
    <property type="match status" value="1"/>
</dbReference>